<dbReference type="AlphaFoldDB" id="A0A9J5Y5U5"/>
<evidence type="ECO:0000313" key="2">
    <source>
        <dbReference type="Proteomes" id="UP000824120"/>
    </source>
</evidence>
<reference evidence="1 2" key="1">
    <citation type="submission" date="2020-09" db="EMBL/GenBank/DDBJ databases">
        <title>De no assembly of potato wild relative species, Solanum commersonii.</title>
        <authorList>
            <person name="Cho K."/>
        </authorList>
    </citation>
    <scope>NUCLEOTIDE SEQUENCE [LARGE SCALE GENOMIC DNA]</scope>
    <source>
        <strain evidence="1">LZ3.2</strain>
        <tissue evidence="1">Leaf</tissue>
    </source>
</reference>
<organism evidence="1 2">
    <name type="scientific">Solanum commersonii</name>
    <name type="common">Commerson's wild potato</name>
    <name type="synonym">Commerson's nightshade</name>
    <dbReference type="NCBI Taxonomy" id="4109"/>
    <lineage>
        <taxon>Eukaryota</taxon>
        <taxon>Viridiplantae</taxon>
        <taxon>Streptophyta</taxon>
        <taxon>Embryophyta</taxon>
        <taxon>Tracheophyta</taxon>
        <taxon>Spermatophyta</taxon>
        <taxon>Magnoliopsida</taxon>
        <taxon>eudicotyledons</taxon>
        <taxon>Gunneridae</taxon>
        <taxon>Pentapetalae</taxon>
        <taxon>asterids</taxon>
        <taxon>lamiids</taxon>
        <taxon>Solanales</taxon>
        <taxon>Solanaceae</taxon>
        <taxon>Solanoideae</taxon>
        <taxon>Solaneae</taxon>
        <taxon>Solanum</taxon>
    </lineage>
</organism>
<accession>A0A9J5Y5U5</accession>
<feature type="non-terminal residue" evidence="1">
    <location>
        <position position="1"/>
    </location>
</feature>
<protein>
    <submittedName>
        <fullName evidence="1">Uncharacterized protein</fullName>
    </submittedName>
</protein>
<keyword evidence="2" id="KW-1185">Reference proteome</keyword>
<gene>
    <name evidence="1" type="ORF">H5410_036977</name>
</gene>
<dbReference type="Proteomes" id="UP000824120">
    <property type="component" value="Chromosome 7"/>
</dbReference>
<sequence>KNNCAASISFYFSFEEEAKERTKRKQILLRRPYFWRYKRLNGHVLVIK</sequence>
<evidence type="ECO:0000313" key="1">
    <source>
        <dbReference type="EMBL" id="KAG5595745.1"/>
    </source>
</evidence>
<proteinExistence type="predicted"/>
<feature type="non-terminal residue" evidence="1">
    <location>
        <position position="48"/>
    </location>
</feature>
<name>A0A9J5Y5U5_SOLCO</name>
<comment type="caution">
    <text evidence="1">The sequence shown here is derived from an EMBL/GenBank/DDBJ whole genome shotgun (WGS) entry which is preliminary data.</text>
</comment>
<dbReference type="EMBL" id="JACXVP010000007">
    <property type="protein sequence ID" value="KAG5595745.1"/>
    <property type="molecule type" value="Genomic_DNA"/>
</dbReference>